<accession>A0ABV5QTS6</accession>
<keyword evidence="2" id="KW-0812">Transmembrane</keyword>
<evidence type="ECO:0000313" key="4">
    <source>
        <dbReference type="Proteomes" id="UP001589716"/>
    </source>
</evidence>
<keyword evidence="2" id="KW-1133">Transmembrane helix</keyword>
<comment type="caution">
    <text evidence="3">The sequence shown here is derived from an EMBL/GenBank/DDBJ whole genome shotgun (WGS) entry which is preliminary data.</text>
</comment>
<evidence type="ECO:0000256" key="1">
    <source>
        <dbReference type="SAM" id="MobiDB-lite"/>
    </source>
</evidence>
<sequence length="276" mass="29321">MNDDRSTPLATELDARLQDFAVEASSLVAPAGGVADVRLRAIRRRARRRTGAATTVVAVALTAGWWLLPRPTDARLSAQPGPVTGQLVAAASILPSPGSGRGLAPDSLLSPTTLPWNATYRWRTVSTGDGSTATLPSGGTHPCRLVWFSESSARDQIVRTYSGQGRATAQHRIVDFPTEDQARGSVDDVTEALRRCGWHGARTSGPGEGHGPDAPVVYDYALAGVSNAPLRVTLVQSDHRVAVLVLAAAHSADPRHTDPRTERCMGSTQGRQQEHC</sequence>
<feature type="transmembrane region" description="Helical" evidence="2">
    <location>
        <begin position="50"/>
        <end position="68"/>
    </location>
</feature>
<reference evidence="3 4" key="1">
    <citation type="submission" date="2024-09" db="EMBL/GenBank/DDBJ databases">
        <authorList>
            <person name="Sun Q."/>
            <person name="Mori K."/>
        </authorList>
    </citation>
    <scope>NUCLEOTIDE SEQUENCE [LARGE SCALE GENOMIC DNA]</scope>
    <source>
        <strain evidence="3 4">JCM 4414</strain>
    </source>
</reference>
<feature type="region of interest" description="Disordered" evidence="1">
    <location>
        <begin position="251"/>
        <end position="276"/>
    </location>
</feature>
<organism evidence="3 4">
    <name type="scientific">Streptomyces roseoviridis</name>
    <dbReference type="NCBI Taxonomy" id="67361"/>
    <lineage>
        <taxon>Bacteria</taxon>
        <taxon>Bacillati</taxon>
        <taxon>Actinomycetota</taxon>
        <taxon>Actinomycetes</taxon>
        <taxon>Kitasatosporales</taxon>
        <taxon>Streptomycetaceae</taxon>
        <taxon>Streptomyces</taxon>
    </lineage>
</organism>
<gene>
    <name evidence="3" type="ORF">ACFFTP_22505</name>
</gene>
<evidence type="ECO:0000256" key="2">
    <source>
        <dbReference type="SAM" id="Phobius"/>
    </source>
</evidence>
<evidence type="ECO:0008006" key="5">
    <source>
        <dbReference type="Google" id="ProtNLM"/>
    </source>
</evidence>
<name>A0ABV5QTS6_9ACTN</name>
<feature type="compositionally biased region" description="Polar residues" evidence="1">
    <location>
        <begin position="266"/>
        <end position="276"/>
    </location>
</feature>
<keyword evidence="4" id="KW-1185">Reference proteome</keyword>
<dbReference type="RefSeq" id="WP_345484604.1">
    <property type="nucleotide sequence ID" value="NZ_BAAAWU010000001.1"/>
</dbReference>
<protein>
    <recommendedName>
        <fullName evidence="5">PknH-like extracellular domain-containing protein</fullName>
    </recommendedName>
</protein>
<feature type="compositionally biased region" description="Basic and acidic residues" evidence="1">
    <location>
        <begin position="252"/>
        <end position="263"/>
    </location>
</feature>
<proteinExistence type="predicted"/>
<keyword evidence="2" id="KW-0472">Membrane</keyword>
<dbReference type="EMBL" id="JBHMCT010000013">
    <property type="protein sequence ID" value="MFB9556952.1"/>
    <property type="molecule type" value="Genomic_DNA"/>
</dbReference>
<dbReference type="Proteomes" id="UP001589716">
    <property type="component" value="Unassembled WGS sequence"/>
</dbReference>
<evidence type="ECO:0000313" key="3">
    <source>
        <dbReference type="EMBL" id="MFB9556952.1"/>
    </source>
</evidence>